<proteinExistence type="predicted"/>
<dbReference type="SUPFAM" id="SSF88697">
    <property type="entry name" value="PUA domain-like"/>
    <property type="match status" value="1"/>
</dbReference>
<dbReference type="Gene3D" id="3.10.590.10">
    <property type="entry name" value="ph1033 like domains"/>
    <property type="match status" value="1"/>
</dbReference>
<dbReference type="RefSeq" id="WP_068711678.1">
    <property type="nucleotide sequence ID" value="NZ_LSZP01000032.1"/>
</dbReference>
<name>A0A139SNN9_9BACT</name>
<dbReference type="InterPro" id="IPR015947">
    <property type="entry name" value="PUA-like_sf"/>
</dbReference>
<dbReference type="InterPro" id="IPR047197">
    <property type="entry name" value="THYN1-like_EVE"/>
</dbReference>
<sequence length="147" mass="15957">MKKQHWLVKSEPSAYAWADLLRDGETDWTGVRNYQARAHLAAMRVGDLVFFYESVSTKAVLGIAEVTQAAFPDATATGADAAKGWIAVKLRAVRALPRPVTLAQIKAQPEASGLADIPLIRQSRLSVMPLSAAVFEKIEQLGRASVL</sequence>
<dbReference type="CDD" id="cd21133">
    <property type="entry name" value="EVE"/>
    <property type="match status" value="1"/>
</dbReference>
<evidence type="ECO:0000259" key="1">
    <source>
        <dbReference type="Pfam" id="PF01878"/>
    </source>
</evidence>
<accession>A0A139SNN9</accession>
<reference evidence="2 3" key="1">
    <citation type="submission" date="2016-02" db="EMBL/GenBank/DDBJ databases">
        <authorList>
            <person name="Wen L."/>
            <person name="He K."/>
            <person name="Yang H."/>
        </authorList>
    </citation>
    <scope>NUCLEOTIDE SEQUENCE [LARGE SCALE GENOMIC DNA]</scope>
    <source>
        <strain evidence="2 3">CV41</strain>
    </source>
</reference>
<feature type="domain" description="EVE" evidence="1">
    <location>
        <begin position="4"/>
        <end position="140"/>
    </location>
</feature>
<organism evidence="2 3">
    <name type="scientific">Cephaloticoccus capnophilus</name>
    <dbReference type="NCBI Taxonomy" id="1548208"/>
    <lineage>
        <taxon>Bacteria</taxon>
        <taxon>Pseudomonadati</taxon>
        <taxon>Verrucomicrobiota</taxon>
        <taxon>Opitutia</taxon>
        <taxon>Opitutales</taxon>
        <taxon>Opitutaceae</taxon>
        <taxon>Cephaloticoccus</taxon>
    </lineage>
</organism>
<dbReference type="InterPro" id="IPR002740">
    <property type="entry name" value="EVE_domain"/>
</dbReference>
<protein>
    <submittedName>
        <fullName evidence="2">Ubiquinol-cytochrome C reductase</fullName>
    </submittedName>
</protein>
<keyword evidence="3" id="KW-1185">Reference proteome</keyword>
<dbReference type="OrthoDB" id="9791347at2"/>
<evidence type="ECO:0000313" key="2">
    <source>
        <dbReference type="EMBL" id="KXU36104.1"/>
    </source>
</evidence>
<dbReference type="AlphaFoldDB" id="A0A139SNN9"/>
<dbReference type="EMBL" id="LSZP01000032">
    <property type="protein sequence ID" value="KXU36104.1"/>
    <property type="molecule type" value="Genomic_DNA"/>
</dbReference>
<dbReference type="STRING" id="1548208.AXK12_04400"/>
<dbReference type="Pfam" id="PF01878">
    <property type="entry name" value="EVE"/>
    <property type="match status" value="1"/>
</dbReference>
<dbReference type="InterPro" id="IPR052181">
    <property type="entry name" value="5hmC_binding"/>
</dbReference>
<evidence type="ECO:0000313" key="3">
    <source>
        <dbReference type="Proteomes" id="UP000071392"/>
    </source>
</evidence>
<dbReference type="PANTHER" id="PTHR14087">
    <property type="entry name" value="THYMOCYTE NUCLEAR PROTEIN 1"/>
    <property type="match status" value="1"/>
</dbReference>
<dbReference type="Proteomes" id="UP000071392">
    <property type="component" value="Unassembled WGS sequence"/>
</dbReference>
<dbReference type="PANTHER" id="PTHR14087:SF7">
    <property type="entry name" value="THYMOCYTE NUCLEAR PROTEIN 1"/>
    <property type="match status" value="1"/>
</dbReference>
<comment type="caution">
    <text evidence="2">The sequence shown here is derived from an EMBL/GenBank/DDBJ whole genome shotgun (WGS) entry which is preliminary data.</text>
</comment>
<gene>
    <name evidence="2" type="ORF">AXK12_04400</name>
</gene>